<evidence type="ECO:0000313" key="1">
    <source>
        <dbReference type="EMBL" id="NYI89789.1"/>
    </source>
</evidence>
<protein>
    <submittedName>
        <fullName evidence="1">Uncharacterized protein</fullName>
    </submittedName>
</protein>
<reference evidence="1 2" key="1">
    <citation type="submission" date="2020-07" db="EMBL/GenBank/DDBJ databases">
        <title>Sequencing the genomes of 1000 actinobacteria strains.</title>
        <authorList>
            <person name="Klenk H.-P."/>
        </authorList>
    </citation>
    <scope>NUCLEOTIDE SEQUENCE [LARGE SCALE GENOMIC DNA]</scope>
    <source>
        <strain evidence="1 2">DSM 104006</strain>
    </source>
</reference>
<evidence type="ECO:0000313" key="2">
    <source>
        <dbReference type="Proteomes" id="UP000549616"/>
    </source>
</evidence>
<dbReference type="EMBL" id="JACCFK010000001">
    <property type="protein sequence ID" value="NYI89789.1"/>
    <property type="molecule type" value="Genomic_DNA"/>
</dbReference>
<name>A0A853B448_9PSEU</name>
<dbReference type="Proteomes" id="UP000549616">
    <property type="component" value="Unassembled WGS sequence"/>
</dbReference>
<dbReference type="AlphaFoldDB" id="A0A853B448"/>
<proteinExistence type="predicted"/>
<accession>A0A853B448</accession>
<keyword evidence="2" id="KW-1185">Reference proteome</keyword>
<dbReference type="RefSeq" id="WP_179773885.1">
    <property type="nucleotide sequence ID" value="NZ_JACCFK010000001.1"/>
</dbReference>
<comment type="caution">
    <text evidence="1">The sequence shown here is derived from an EMBL/GenBank/DDBJ whole genome shotgun (WGS) entry which is preliminary data.</text>
</comment>
<organism evidence="1 2">
    <name type="scientific">Amycolatopsis endophytica</name>
    <dbReference type="NCBI Taxonomy" id="860233"/>
    <lineage>
        <taxon>Bacteria</taxon>
        <taxon>Bacillati</taxon>
        <taxon>Actinomycetota</taxon>
        <taxon>Actinomycetes</taxon>
        <taxon>Pseudonocardiales</taxon>
        <taxon>Pseudonocardiaceae</taxon>
        <taxon>Amycolatopsis</taxon>
    </lineage>
</organism>
<sequence>MDVSRDSQVRASCGGLADQAQRATRGLYHRASGVGGDAGINGAAEISEVLGSLKMLSQNVARSLPELGTWLEKQLWRGNLDVPGDQGGYETLITSVFDATAALARAQEITVQLCQELATAHAAAKEISC</sequence>
<gene>
    <name evidence="1" type="ORF">HNR02_003112</name>
</gene>